<feature type="domain" description="Pesticidal crystal protein Cry22Aa Ig-like" evidence="3">
    <location>
        <begin position="346"/>
        <end position="407"/>
    </location>
</feature>
<dbReference type="Gene3D" id="2.60.40.10">
    <property type="entry name" value="Immunoglobulins"/>
    <property type="match status" value="4"/>
</dbReference>
<reference evidence="4 5" key="1">
    <citation type="submission" date="2018-07" db="EMBL/GenBank/DDBJ databases">
        <title>Lactobacillus curvatus genome sequence.</title>
        <authorList>
            <person name="Prechtl R."/>
        </authorList>
    </citation>
    <scope>NUCLEOTIDE SEQUENCE [LARGE SCALE GENOMIC DNA]</scope>
    <source>
        <strain evidence="4 5">TMW 1.1928</strain>
        <plasmid evidence="4 5">p-1.1928_2</plasmid>
    </source>
</reference>
<accession>A0A385AGM9</accession>
<sequence>MAKKFKNVRRIENMADQKERKNKVVPIITSCGLALLIIGGGVYATQSNDFSRGKISTHNVAKQKKNVKQAKKNNVIDDVIKSVGEKTKDSVDQVADAFTGDTLKSAHAAVAKETDKLVEAASVIAKKPELPTDPIKDMLNKDANSSNAGEQTGGIPEKGSNGNVDTGKPGKPDPIPDPTPDPTSTPKLTVPVFATVHVHSKYDLMTGVTASDSVDGNLTNNVQTSVADLDTSKPGIKVVWYSVTNSQGVTVKRGSAISIINNAPQLNADATKVEVGHDFDPMMGVTASDTEDGDLLSRVQIISNNVKTDMPGVYKVQYRVTDQDGKVAEITRDVTVYAQTPELDVGEADTEIEVGSEFDPMHNIKASDPYDSDLEIKVEGTVDTKNVGTYVLKYSVTNHYGMSTVKTVTYHVIADQPKITGIEDKTISIGDKFDAMEGIKGVSKYGKVDITVDGEVDTKNAGEYLLTYTIKDKYSILTFNRTITVKDKD</sequence>
<proteinExistence type="predicted"/>
<dbReference type="EMBL" id="CP031005">
    <property type="protein sequence ID" value="AXN36855.1"/>
    <property type="molecule type" value="Genomic_DNA"/>
</dbReference>
<feature type="region of interest" description="Disordered" evidence="1">
    <location>
        <begin position="129"/>
        <end position="188"/>
    </location>
</feature>
<evidence type="ECO:0000313" key="5">
    <source>
        <dbReference type="Proteomes" id="UP000257607"/>
    </source>
</evidence>
<dbReference type="InterPro" id="IPR032179">
    <property type="entry name" value="Cry22Aa_Ig-like"/>
</dbReference>
<gene>
    <name evidence="4" type="ORF">DT351_10935</name>
</gene>
<feature type="domain" description="Pesticidal crystal protein Cry22Aa Ig-like" evidence="3">
    <location>
        <begin position="195"/>
        <end position="251"/>
    </location>
</feature>
<feature type="domain" description="Pesticidal crystal protein Cry22Aa Ig-like" evidence="3">
    <location>
        <begin position="418"/>
        <end position="485"/>
    </location>
</feature>
<keyword evidence="4" id="KW-0614">Plasmid</keyword>
<protein>
    <submittedName>
        <fullName evidence="4">DUF5011 domain-containing protein</fullName>
    </submittedName>
</protein>
<geneLocation type="plasmid" evidence="4 5">
    <name>p-1.1928_2</name>
</geneLocation>
<keyword evidence="2" id="KW-0472">Membrane</keyword>
<feature type="compositionally biased region" description="Pro residues" evidence="1">
    <location>
        <begin position="172"/>
        <end position="183"/>
    </location>
</feature>
<dbReference type="AlphaFoldDB" id="A0A385AGM9"/>
<dbReference type="Proteomes" id="UP000257607">
    <property type="component" value="Plasmid p-1.1928_2"/>
</dbReference>
<evidence type="ECO:0000313" key="4">
    <source>
        <dbReference type="EMBL" id="AXN36855.1"/>
    </source>
</evidence>
<dbReference type="Pfam" id="PF16403">
    <property type="entry name" value="Bact_surface_Ig-like"/>
    <property type="match status" value="4"/>
</dbReference>
<evidence type="ECO:0000256" key="2">
    <source>
        <dbReference type="SAM" id="Phobius"/>
    </source>
</evidence>
<evidence type="ECO:0000256" key="1">
    <source>
        <dbReference type="SAM" id="MobiDB-lite"/>
    </source>
</evidence>
<dbReference type="InterPro" id="IPR013783">
    <property type="entry name" value="Ig-like_fold"/>
</dbReference>
<organism evidence="4 5">
    <name type="scientific">Latilactobacillus curvatus</name>
    <name type="common">Lactobacillus curvatus</name>
    <dbReference type="NCBI Taxonomy" id="28038"/>
    <lineage>
        <taxon>Bacteria</taxon>
        <taxon>Bacillati</taxon>
        <taxon>Bacillota</taxon>
        <taxon>Bacilli</taxon>
        <taxon>Lactobacillales</taxon>
        <taxon>Lactobacillaceae</taxon>
        <taxon>Latilactobacillus</taxon>
    </lineage>
</organism>
<feature type="compositionally biased region" description="Basic and acidic residues" evidence="1">
    <location>
        <begin position="129"/>
        <end position="140"/>
    </location>
</feature>
<keyword evidence="2" id="KW-0812">Transmembrane</keyword>
<name>A0A385AGM9_LATCU</name>
<evidence type="ECO:0000259" key="3">
    <source>
        <dbReference type="Pfam" id="PF16403"/>
    </source>
</evidence>
<feature type="transmembrane region" description="Helical" evidence="2">
    <location>
        <begin position="24"/>
        <end position="44"/>
    </location>
</feature>
<keyword evidence="2" id="KW-1133">Transmembrane helix</keyword>
<feature type="domain" description="Pesticidal crystal protein Cry22Aa Ig-like" evidence="3">
    <location>
        <begin position="270"/>
        <end position="336"/>
    </location>
</feature>